<dbReference type="CDD" id="cd00063">
    <property type="entry name" value="FN3"/>
    <property type="match status" value="1"/>
</dbReference>
<dbReference type="InterPro" id="IPR036116">
    <property type="entry name" value="FN3_sf"/>
</dbReference>
<dbReference type="KEGG" id="lnn:F0161_06675"/>
<dbReference type="SUPFAM" id="SSF49373">
    <property type="entry name" value="Invasin/intimin cell-adhesion fragments"/>
    <property type="match status" value="1"/>
</dbReference>
<dbReference type="InterPro" id="IPR008964">
    <property type="entry name" value="Invasin/intimin_cell_adhesion"/>
</dbReference>
<dbReference type="OrthoDB" id="2327925at2"/>
<accession>A0A5P1X4Z9</accession>
<dbReference type="RefSeq" id="WP_150204109.1">
    <property type="nucleotide sequence ID" value="NZ_CP043939.1"/>
</dbReference>
<dbReference type="AlphaFoldDB" id="A0A5P1X4Z9"/>
<proteinExistence type="predicted"/>
<dbReference type="Gene3D" id="2.60.40.10">
    <property type="entry name" value="Immunoglobulins"/>
    <property type="match status" value="1"/>
</dbReference>
<organism evidence="2 3">
    <name type="scientific">Paucilactobacillus nenjiangensis</name>
    <dbReference type="NCBI Taxonomy" id="1296540"/>
    <lineage>
        <taxon>Bacteria</taxon>
        <taxon>Bacillati</taxon>
        <taxon>Bacillota</taxon>
        <taxon>Bacilli</taxon>
        <taxon>Lactobacillales</taxon>
        <taxon>Lactobacillaceae</taxon>
        <taxon>Paucilactobacillus</taxon>
    </lineage>
</organism>
<reference evidence="2 3" key="1">
    <citation type="submission" date="2019-09" db="EMBL/GenBank/DDBJ databases">
        <title>Complete Genome Sequence of Lactobacillus nenjiangensis SH-Y15, isolated from sauerkraut.</title>
        <authorList>
            <person name="Yang H."/>
        </authorList>
    </citation>
    <scope>NUCLEOTIDE SEQUENCE [LARGE SCALE GENOMIC DNA]</scope>
    <source>
        <strain evidence="2 3">SH-Y15</strain>
    </source>
</reference>
<sequence>MIYYIYQNDQKVKEVSDVKTATITGLAANTSYTFAVSAWNGKKESAKSNVVTVQTSTIPVTNITISITDYMETGQSVKAVVSLTPSNTTDTVTYTSSDTSIATVAADGTVKALKKGSVTITATTTSGKAATATIGIYEPMVTVTSLTSSNTTASGTTLTWQ</sequence>
<dbReference type="EMBL" id="CP043939">
    <property type="protein sequence ID" value="QER67571.1"/>
    <property type="molecule type" value="Genomic_DNA"/>
</dbReference>
<dbReference type="InterPro" id="IPR003961">
    <property type="entry name" value="FN3_dom"/>
</dbReference>
<evidence type="ECO:0000259" key="1">
    <source>
        <dbReference type="PROSITE" id="PS50853"/>
    </source>
</evidence>
<dbReference type="SMART" id="SM00635">
    <property type="entry name" value="BID_2"/>
    <property type="match status" value="1"/>
</dbReference>
<dbReference type="Pfam" id="PF02368">
    <property type="entry name" value="Big_2"/>
    <property type="match status" value="1"/>
</dbReference>
<evidence type="ECO:0000313" key="2">
    <source>
        <dbReference type="EMBL" id="QER67571.1"/>
    </source>
</evidence>
<dbReference type="Gene3D" id="2.60.40.1080">
    <property type="match status" value="1"/>
</dbReference>
<dbReference type="SUPFAM" id="SSF49265">
    <property type="entry name" value="Fibronectin type III"/>
    <property type="match status" value="1"/>
</dbReference>
<keyword evidence="3" id="KW-1185">Reference proteome</keyword>
<feature type="domain" description="Fibronectin type-III" evidence="1">
    <location>
        <begin position="1"/>
        <end position="58"/>
    </location>
</feature>
<gene>
    <name evidence="2" type="ORF">F0161_06675</name>
</gene>
<dbReference type="Proteomes" id="UP000325295">
    <property type="component" value="Chromosome"/>
</dbReference>
<evidence type="ECO:0000313" key="3">
    <source>
        <dbReference type="Proteomes" id="UP000325295"/>
    </source>
</evidence>
<dbReference type="PROSITE" id="PS50853">
    <property type="entry name" value="FN3"/>
    <property type="match status" value="1"/>
</dbReference>
<dbReference type="InterPro" id="IPR003343">
    <property type="entry name" value="Big_2"/>
</dbReference>
<name>A0A5P1X4Z9_9LACO</name>
<dbReference type="InterPro" id="IPR013783">
    <property type="entry name" value="Ig-like_fold"/>
</dbReference>
<protein>
    <submittedName>
        <fullName evidence="2">Phage tail protein</fullName>
    </submittedName>
</protein>